<evidence type="ECO:0000313" key="6">
    <source>
        <dbReference type="Proteomes" id="UP000254502"/>
    </source>
</evidence>
<dbReference type="GO" id="GO:0009401">
    <property type="term" value="P:phosphoenolpyruvate-dependent sugar phosphotransferase system"/>
    <property type="evidence" value="ECO:0007669"/>
    <property type="project" value="UniProtKB-KW"/>
</dbReference>
<sequence>MRLELKDTSIIDQQKIKNAGAVGVTVNGKHSTQVIVGTHVQQVADEIGKTFIKFNLLKRKSNFNRVCAFFSQIVE</sequence>
<dbReference type="AlphaFoldDB" id="A0A380E2S3"/>
<evidence type="ECO:0000256" key="1">
    <source>
        <dbReference type="ARBA" id="ARBA00022679"/>
    </source>
</evidence>
<reference evidence="5 6" key="1">
    <citation type="submission" date="2018-06" db="EMBL/GenBank/DDBJ databases">
        <authorList>
            <consortium name="Pathogen Informatics"/>
            <person name="Doyle S."/>
        </authorList>
    </citation>
    <scope>NUCLEOTIDE SEQUENCE [LARGE SCALE GENOMIC DNA]</scope>
    <source>
        <strain evidence="5 6">NCTC5664</strain>
    </source>
</reference>
<feature type="domain" description="PTS EIIB type-1" evidence="4">
    <location>
        <begin position="1"/>
        <end position="57"/>
    </location>
</feature>
<dbReference type="SUPFAM" id="SSF55604">
    <property type="entry name" value="Glucose permease domain IIB"/>
    <property type="match status" value="1"/>
</dbReference>
<gene>
    <name evidence="5" type="primary">ptaA_1</name>
    <name evidence="5" type="ORF">NCTC5664_03752</name>
</gene>
<accession>A0A380E2S3</accession>
<dbReference type="Proteomes" id="UP000254502">
    <property type="component" value="Unassembled WGS sequence"/>
</dbReference>
<dbReference type="PROSITE" id="PS51098">
    <property type="entry name" value="PTS_EIIB_TYPE_1"/>
    <property type="match status" value="1"/>
</dbReference>
<keyword evidence="1 5" id="KW-0808">Transferase</keyword>
<name>A0A380E2S3_STAAU</name>
<organism evidence="5 6">
    <name type="scientific">Staphylococcus aureus</name>
    <dbReference type="NCBI Taxonomy" id="1280"/>
    <lineage>
        <taxon>Bacteria</taxon>
        <taxon>Bacillati</taxon>
        <taxon>Bacillota</taxon>
        <taxon>Bacilli</taxon>
        <taxon>Bacillales</taxon>
        <taxon>Staphylococcaceae</taxon>
        <taxon>Staphylococcus</taxon>
    </lineage>
</organism>
<protein>
    <submittedName>
        <fullName evidence="5">PTS system, N-acetylglucosamine-specific IIB component / PTS system, N-acetylglucosamine-specific IIC component</fullName>
        <ecNumber evidence="5">2.7.1.-</ecNumber>
    </submittedName>
</protein>
<dbReference type="EC" id="2.7.1.-" evidence="5"/>
<dbReference type="EMBL" id="UHAQ01000004">
    <property type="protein sequence ID" value="SUK95552.1"/>
    <property type="molecule type" value="Genomic_DNA"/>
</dbReference>
<evidence type="ECO:0000313" key="5">
    <source>
        <dbReference type="EMBL" id="SUK95552.1"/>
    </source>
</evidence>
<comment type="caution">
    <text evidence="3">Lacks conserved residue(s) required for the propagation of feature annotation.</text>
</comment>
<evidence type="ECO:0000256" key="3">
    <source>
        <dbReference type="PROSITE-ProRule" id="PRU00421"/>
    </source>
</evidence>
<dbReference type="InterPro" id="IPR036878">
    <property type="entry name" value="Glu_permease_IIB"/>
</dbReference>
<dbReference type="GO" id="GO:0008982">
    <property type="term" value="F:protein-N(PI)-phosphohistidine-sugar phosphotransferase activity"/>
    <property type="evidence" value="ECO:0007669"/>
    <property type="project" value="InterPro"/>
</dbReference>
<evidence type="ECO:0000259" key="4">
    <source>
        <dbReference type="PROSITE" id="PS51098"/>
    </source>
</evidence>
<keyword evidence="2" id="KW-0598">Phosphotransferase system</keyword>
<proteinExistence type="predicted"/>
<dbReference type="InterPro" id="IPR001996">
    <property type="entry name" value="PTS_IIB_1"/>
</dbReference>
<dbReference type="Gene3D" id="3.30.1360.60">
    <property type="entry name" value="Glucose permease domain IIB"/>
    <property type="match status" value="1"/>
</dbReference>
<evidence type="ECO:0000256" key="2">
    <source>
        <dbReference type="ARBA" id="ARBA00022683"/>
    </source>
</evidence>